<name>A0ABT8W671_9FLAO</name>
<keyword evidence="3" id="KW-1185">Reference proteome</keyword>
<organism evidence="2 3">
    <name type="scientific">Flavivirga aquimarina</name>
    <dbReference type="NCBI Taxonomy" id="2027862"/>
    <lineage>
        <taxon>Bacteria</taxon>
        <taxon>Pseudomonadati</taxon>
        <taxon>Bacteroidota</taxon>
        <taxon>Flavobacteriia</taxon>
        <taxon>Flavobacteriales</taxon>
        <taxon>Flavobacteriaceae</taxon>
        <taxon>Flavivirga</taxon>
    </lineage>
</organism>
<sequence>MEIIRIVVLSLSALLLIFVGISRLSNPIKTYLKNSGIKLENDPSLLNEVRGVSSVMFFAGIIIAFGIFIGKLSLTSHFVATLIFIGFVIGRLISLKVDGKPSKQITQGIIFELVLGMANMFCLVNLWN</sequence>
<evidence type="ECO:0000313" key="2">
    <source>
        <dbReference type="EMBL" id="MDO5968587.1"/>
    </source>
</evidence>
<accession>A0ABT8W671</accession>
<feature type="transmembrane region" description="Helical" evidence="1">
    <location>
        <begin position="105"/>
        <end position="127"/>
    </location>
</feature>
<keyword evidence="1" id="KW-0812">Transmembrane</keyword>
<feature type="transmembrane region" description="Helical" evidence="1">
    <location>
        <begin position="76"/>
        <end position="93"/>
    </location>
</feature>
<evidence type="ECO:0000256" key="1">
    <source>
        <dbReference type="SAM" id="Phobius"/>
    </source>
</evidence>
<dbReference type="RefSeq" id="WP_303276264.1">
    <property type="nucleotide sequence ID" value="NZ_JAUOEK010000041.1"/>
</dbReference>
<dbReference type="InterPro" id="IPR025597">
    <property type="entry name" value="DUF4345"/>
</dbReference>
<dbReference type="Proteomes" id="UP001176883">
    <property type="component" value="Unassembled WGS sequence"/>
</dbReference>
<dbReference type="Pfam" id="PF14248">
    <property type="entry name" value="DUF4345"/>
    <property type="match status" value="1"/>
</dbReference>
<gene>
    <name evidence="2" type="ORF">Q4Q35_02095</name>
</gene>
<feature type="transmembrane region" description="Helical" evidence="1">
    <location>
        <begin position="51"/>
        <end position="69"/>
    </location>
</feature>
<evidence type="ECO:0000313" key="3">
    <source>
        <dbReference type="Proteomes" id="UP001176883"/>
    </source>
</evidence>
<keyword evidence="1" id="KW-1133">Transmembrane helix</keyword>
<proteinExistence type="predicted"/>
<reference evidence="2" key="1">
    <citation type="submission" date="2023-07" db="EMBL/GenBank/DDBJ databases">
        <title>Two novel species in the genus Flavivirga.</title>
        <authorList>
            <person name="Kwon K."/>
        </authorList>
    </citation>
    <scope>NUCLEOTIDE SEQUENCE</scope>
    <source>
        <strain evidence="2">KCTC 52353</strain>
    </source>
</reference>
<keyword evidence="1" id="KW-0472">Membrane</keyword>
<dbReference type="EMBL" id="JAUOEK010000041">
    <property type="protein sequence ID" value="MDO5968587.1"/>
    <property type="molecule type" value="Genomic_DNA"/>
</dbReference>
<protein>
    <submittedName>
        <fullName evidence="2">DUF4345 family protein</fullName>
    </submittedName>
</protein>
<comment type="caution">
    <text evidence="2">The sequence shown here is derived from an EMBL/GenBank/DDBJ whole genome shotgun (WGS) entry which is preliminary data.</text>
</comment>